<dbReference type="PANTHER" id="PTHR45632">
    <property type="entry name" value="LD33804P"/>
    <property type="match status" value="1"/>
</dbReference>
<dbReference type="InterPro" id="IPR011333">
    <property type="entry name" value="SKP1/BTB/POZ_sf"/>
</dbReference>
<dbReference type="EMBL" id="CALNXK010000095">
    <property type="protein sequence ID" value="CAH3152906.1"/>
    <property type="molecule type" value="Genomic_DNA"/>
</dbReference>
<accession>A0ABN8PXH8</accession>
<feature type="domain" description="BTB" evidence="3">
    <location>
        <begin position="33"/>
        <end position="102"/>
    </location>
</feature>
<reference evidence="4 5" key="1">
    <citation type="submission" date="2022-05" db="EMBL/GenBank/DDBJ databases">
        <authorList>
            <consortium name="Genoscope - CEA"/>
            <person name="William W."/>
        </authorList>
    </citation>
    <scope>NUCLEOTIDE SEQUENCE [LARGE SCALE GENOMIC DNA]</scope>
</reference>
<dbReference type="SUPFAM" id="SSF54695">
    <property type="entry name" value="POZ domain"/>
    <property type="match status" value="2"/>
</dbReference>
<dbReference type="Proteomes" id="UP001159405">
    <property type="component" value="Unassembled WGS sequence"/>
</dbReference>
<dbReference type="Pfam" id="PF00651">
    <property type="entry name" value="BTB"/>
    <property type="match status" value="2"/>
</dbReference>
<protein>
    <recommendedName>
        <fullName evidence="3">BTB domain-containing protein</fullName>
    </recommendedName>
</protein>
<dbReference type="SMART" id="SM00875">
    <property type="entry name" value="BACK"/>
    <property type="match status" value="2"/>
</dbReference>
<evidence type="ECO:0000256" key="1">
    <source>
        <dbReference type="ARBA" id="ARBA00022441"/>
    </source>
</evidence>
<proteinExistence type="predicted"/>
<evidence type="ECO:0000259" key="3">
    <source>
        <dbReference type="PROSITE" id="PS50097"/>
    </source>
</evidence>
<dbReference type="Gene3D" id="2.120.10.80">
    <property type="entry name" value="Kelch-type beta propeller"/>
    <property type="match status" value="2"/>
</dbReference>
<comment type="caution">
    <text evidence="4">The sequence shown here is derived from an EMBL/GenBank/DDBJ whole genome shotgun (WGS) entry which is preliminary data.</text>
</comment>
<gene>
    <name evidence="4" type="ORF">PLOB_00049424</name>
</gene>
<dbReference type="SMART" id="SM00612">
    <property type="entry name" value="Kelch"/>
    <property type="match status" value="7"/>
</dbReference>
<dbReference type="Pfam" id="PF07707">
    <property type="entry name" value="BACK"/>
    <property type="match status" value="2"/>
</dbReference>
<keyword evidence="1" id="KW-0880">Kelch repeat</keyword>
<dbReference type="InterPro" id="IPR006652">
    <property type="entry name" value="Kelch_1"/>
</dbReference>
<dbReference type="InterPro" id="IPR015915">
    <property type="entry name" value="Kelch-typ_b-propeller"/>
</dbReference>
<dbReference type="Gene3D" id="1.25.40.420">
    <property type="match status" value="2"/>
</dbReference>
<evidence type="ECO:0000256" key="2">
    <source>
        <dbReference type="ARBA" id="ARBA00022737"/>
    </source>
</evidence>
<evidence type="ECO:0000313" key="5">
    <source>
        <dbReference type="Proteomes" id="UP001159405"/>
    </source>
</evidence>
<evidence type="ECO:0000313" key="4">
    <source>
        <dbReference type="EMBL" id="CAH3152906.1"/>
    </source>
</evidence>
<dbReference type="Pfam" id="PF01344">
    <property type="entry name" value="Kelch_1"/>
    <property type="match status" value="4"/>
</dbReference>
<name>A0ABN8PXH8_9CNID</name>
<dbReference type="PANTHER" id="PTHR45632:SF17">
    <property type="entry name" value="KELCH-LIKE PROTEIN 31"/>
    <property type="match status" value="1"/>
</dbReference>
<dbReference type="SMART" id="SM00225">
    <property type="entry name" value="BTB"/>
    <property type="match status" value="2"/>
</dbReference>
<dbReference type="InterPro" id="IPR000210">
    <property type="entry name" value="BTB/POZ_dom"/>
</dbReference>
<organism evidence="4 5">
    <name type="scientific">Porites lobata</name>
    <dbReference type="NCBI Taxonomy" id="104759"/>
    <lineage>
        <taxon>Eukaryota</taxon>
        <taxon>Metazoa</taxon>
        <taxon>Cnidaria</taxon>
        <taxon>Anthozoa</taxon>
        <taxon>Hexacorallia</taxon>
        <taxon>Scleractinia</taxon>
        <taxon>Fungiina</taxon>
        <taxon>Poritidae</taxon>
        <taxon>Porites</taxon>
    </lineage>
</organism>
<dbReference type="SUPFAM" id="SSF117281">
    <property type="entry name" value="Kelch motif"/>
    <property type="match status" value="3"/>
</dbReference>
<sequence>MADLTEPMTADPAKHRDQLFERLDALRRKETFCDVTVAVKGKEFKAYKVVLAAASPFFLSLLESDMRERNGQRIEIKLEEATASVMEDVLQYIYTGNVTITEESCHKLIATAEYLLLPGLKALASVFLKGKLTVENCVFNYYYADKYHCEDLKRACRTEIHSNFTAVMETEDFLNLDIKQVLEWVSSDDVTISSEEEVFEGIVKWVSYNRSDRESFFLDLLRHIRLRSIPHDFLLKKLVKEELITRNNDCLNYLLGSMESIFIATDESLSKAPRNCLKVQVEGIFLCGGRKALCYLPQVNMWYQMANMTFEHENHAGHHIYIIGGTNSGDDVAAGNTKVETFNPSNESVEEVAPLNEARHDAFGAAMNDKIYVAGGIQMIEQRCRLLNTCEVYDPSTNEWHLMAELCVPRHSASMVCFNGALYVIGGVKFTGRELSVEVFDSETNEWKVRSTIPVGGESRDERDKQIHYKACIATIHKDVCKTIETSIFNANGDSLPGPLIIGTFEKRAPVPNVPGMCSKSKPITSGNMADLTEPMTADPAKHREDLLERLDALRRKETFCDVTVAVNGKEFKAYKVILAAASPFFLSLLESDMRERKEQLIEIKLEEATASVMEDVLQYIYTGNVSVTEESCHNLIATADYLLLPGLKTLAVEFLKEKVTVENCVFNYYFANKYHCTELTEICCSVINLNFSDVLKTDDFLNLDMKQVMEWVSSDDINVEAEEEVFTGIVEWVSHNRSERESCFPDLIRQVRLRPSSQDILLKKLVNEDLVTTNIECMNFVLRSLVNSDKNLSKAPRNCLKVKVEGIFVCGGRNALCYIPCVDEWYQMANMTFEHQNHAAIQYKDKVYIFSKQKCVDGHLRVAEYYISSTNWWGSIQTNFEYDEQFSTLAILNGYSSLYALTNSEQVPENTIFTYAPDMNKWEIKGDESFRSRWGACGVAHGQYLYIIGGTTRSNTTATGLTKVERFDPGFVILEEVTSLNEARHDAFGAAMNDRIYVAGGIQMREQRSILLNTCEVYNPTTNEWHRMGNLCVPRRSASMVCFSGAMYVIGGLKSTAKHYTMRELSVEMFDSETNEWKEKTTIPVANENGEERRKQIHYKACIASVHKDVLEKCI</sequence>
<feature type="domain" description="BTB" evidence="3">
    <location>
        <begin position="561"/>
        <end position="630"/>
    </location>
</feature>
<keyword evidence="5" id="KW-1185">Reference proteome</keyword>
<dbReference type="PROSITE" id="PS50097">
    <property type="entry name" value="BTB"/>
    <property type="match status" value="2"/>
</dbReference>
<dbReference type="Gene3D" id="3.30.710.10">
    <property type="entry name" value="Potassium Channel Kv1.1, Chain A"/>
    <property type="match status" value="2"/>
</dbReference>
<dbReference type="InterPro" id="IPR011705">
    <property type="entry name" value="BACK"/>
</dbReference>
<keyword evidence="2" id="KW-0677">Repeat</keyword>